<gene>
    <name evidence="8" type="ORF">FJTKL_14093</name>
</gene>
<keyword evidence="3" id="KW-0223">Dioxygenase</keyword>
<evidence type="ECO:0000256" key="5">
    <source>
        <dbReference type="ARBA" id="ARBA00023004"/>
    </source>
</evidence>
<evidence type="ECO:0000256" key="3">
    <source>
        <dbReference type="ARBA" id="ARBA00022964"/>
    </source>
</evidence>
<name>A0ABR4E949_9PEZI</name>
<protein>
    <recommendedName>
        <fullName evidence="7">2OGFeDO JBP1/TET oxygenase domain-containing protein</fullName>
    </recommendedName>
</protein>
<comment type="caution">
    <text evidence="8">The sequence shown here is derived from an EMBL/GenBank/DDBJ whole genome shotgun (WGS) entry which is preliminary data.</text>
</comment>
<evidence type="ECO:0000313" key="9">
    <source>
        <dbReference type="Proteomes" id="UP001600888"/>
    </source>
</evidence>
<keyword evidence="9" id="KW-1185">Reference proteome</keyword>
<evidence type="ECO:0000256" key="4">
    <source>
        <dbReference type="ARBA" id="ARBA00023002"/>
    </source>
</evidence>
<keyword evidence="5" id="KW-0408">Iron</keyword>
<feature type="domain" description="2OGFeDO JBP1/TET oxygenase" evidence="7">
    <location>
        <begin position="153"/>
        <end position="260"/>
    </location>
</feature>
<evidence type="ECO:0000256" key="2">
    <source>
        <dbReference type="ARBA" id="ARBA00022723"/>
    </source>
</evidence>
<dbReference type="EMBL" id="JBAWTH010000081">
    <property type="protein sequence ID" value="KAL2278940.1"/>
    <property type="molecule type" value="Genomic_DNA"/>
</dbReference>
<evidence type="ECO:0000259" key="7">
    <source>
        <dbReference type="Pfam" id="PF12851"/>
    </source>
</evidence>
<comment type="cofactor">
    <cofactor evidence="1">
        <name>Fe(2+)</name>
        <dbReference type="ChEBI" id="CHEBI:29033"/>
    </cofactor>
</comment>
<dbReference type="Pfam" id="PF12851">
    <property type="entry name" value="Tet_JBP"/>
    <property type="match status" value="1"/>
</dbReference>
<organism evidence="8 9">
    <name type="scientific">Diaporthe vaccinii</name>
    <dbReference type="NCBI Taxonomy" id="105482"/>
    <lineage>
        <taxon>Eukaryota</taxon>
        <taxon>Fungi</taxon>
        <taxon>Dikarya</taxon>
        <taxon>Ascomycota</taxon>
        <taxon>Pezizomycotina</taxon>
        <taxon>Sordariomycetes</taxon>
        <taxon>Sordariomycetidae</taxon>
        <taxon>Diaporthales</taxon>
        <taxon>Diaporthaceae</taxon>
        <taxon>Diaporthe</taxon>
        <taxon>Diaporthe eres species complex</taxon>
    </lineage>
</organism>
<reference evidence="8 9" key="1">
    <citation type="submission" date="2024-03" db="EMBL/GenBank/DDBJ databases">
        <title>A high-quality draft genome sequence of Diaporthe vaccinii, a causative agent of upright dieback and viscid rot disease in cranberry plants.</title>
        <authorList>
            <person name="Sarrasin M."/>
            <person name="Lang B.F."/>
            <person name="Burger G."/>
        </authorList>
    </citation>
    <scope>NUCLEOTIDE SEQUENCE [LARGE SCALE GENOMIC DNA]</scope>
    <source>
        <strain evidence="8 9">IS7</strain>
    </source>
</reference>
<evidence type="ECO:0000313" key="8">
    <source>
        <dbReference type="EMBL" id="KAL2278940.1"/>
    </source>
</evidence>
<sequence length="368" mass="41063">MFRRYARDQVGIEKVWNTVGEDVLVVLDRNKKLVFSNFVGLAQALFNQEVVDLLARALDMWSFYTPLPAPESKRHSVDHYIRKIHPELDMEKATVAALPKAKKALVHYGTYAMAGHMDGRRICLTQDSRFSRSLDQENSEALFSQLYSSVFGKAANTIRFMMERLDPEHYQECRSIFKKLPESVKISKGDRDFLSLFAVGSNQYTQRHRDTNDMKGGLASLVTLGNYRGGDLCLPQLGLNVRYTPGTCALMRGDSLEHLTSDFTGFRAFIVRANHETTRLHVRLREQGAAGLGPPLSPRRTRAGGDSDSHRDPGSDSEEGSDVFTTTCVNGLNDEDDEDVTYTNKELHGAGALDSESSEGSATQEEGE</sequence>
<feature type="compositionally biased region" description="Polar residues" evidence="6">
    <location>
        <begin position="358"/>
        <end position="368"/>
    </location>
</feature>
<dbReference type="Gene3D" id="3.60.130.30">
    <property type="match status" value="1"/>
</dbReference>
<evidence type="ECO:0000256" key="6">
    <source>
        <dbReference type="SAM" id="MobiDB-lite"/>
    </source>
</evidence>
<evidence type="ECO:0000256" key="1">
    <source>
        <dbReference type="ARBA" id="ARBA00001954"/>
    </source>
</evidence>
<keyword evidence="4" id="KW-0560">Oxidoreductase</keyword>
<feature type="compositionally biased region" description="Basic and acidic residues" evidence="6">
    <location>
        <begin position="303"/>
        <end position="314"/>
    </location>
</feature>
<keyword evidence="2" id="KW-0479">Metal-binding</keyword>
<feature type="region of interest" description="Disordered" evidence="6">
    <location>
        <begin position="286"/>
        <end position="368"/>
    </location>
</feature>
<dbReference type="Proteomes" id="UP001600888">
    <property type="component" value="Unassembled WGS sequence"/>
</dbReference>
<dbReference type="InterPro" id="IPR024779">
    <property type="entry name" value="2OGFeDO_JBP1/TET_oxygenase_dom"/>
</dbReference>
<proteinExistence type="predicted"/>
<accession>A0ABR4E949</accession>